<evidence type="ECO:0000259" key="1">
    <source>
        <dbReference type="Pfam" id="PF08885"/>
    </source>
</evidence>
<protein>
    <submittedName>
        <fullName evidence="2">Lipoprotein</fullName>
    </submittedName>
</protein>
<name>K1TEP6_9ZZZZ</name>
<feature type="non-terminal residue" evidence="2">
    <location>
        <position position="1"/>
    </location>
</feature>
<keyword evidence="2" id="KW-0449">Lipoprotein</keyword>
<evidence type="ECO:0000313" key="2">
    <source>
        <dbReference type="EMBL" id="EKC65904.1"/>
    </source>
</evidence>
<feature type="domain" description="GSCFA" evidence="1">
    <location>
        <begin position="13"/>
        <end position="57"/>
    </location>
</feature>
<dbReference type="EMBL" id="AJWZ01004269">
    <property type="protein sequence ID" value="EKC65904.1"/>
    <property type="molecule type" value="Genomic_DNA"/>
</dbReference>
<feature type="domain" description="GSCFA" evidence="1">
    <location>
        <begin position="62"/>
        <end position="198"/>
    </location>
</feature>
<reference evidence="2" key="1">
    <citation type="journal article" date="2013" name="Environ. Microbiol.">
        <title>Microbiota from the distal guts of lean and obese adolescents exhibit partial functional redundancy besides clear differences in community structure.</title>
        <authorList>
            <person name="Ferrer M."/>
            <person name="Ruiz A."/>
            <person name="Lanza F."/>
            <person name="Haange S.B."/>
            <person name="Oberbach A."/>
            <person name="Till H."/>
            <person name="Bargiela R."/>
            <person name="Campoy C."/>
            <person name="Segura M.T."/>
            <person name="Richter M."/>
            <person name="von Bergen M."/>
            <person name="Seifert J."/>
            <person name="Suarez A."/>
        </authorList>
    </citation>
    <scope>NUCLEOTIDE SEQUENCE</scope>
</reference>
<proteinExistence type="predicted"/>
<dbReference type="AlphaFoldDB" id="K1TEP6"/>
<dbReference type="InterPro" id="IPR014982">
    <property type="entry name" value="GSCFA"/>
</dbReference>
<feature type="non-terminal residue" evidence="2">
    <location>
        <position position="199"/>
    </location>
</feature>
<gene>
    <name evidence="2" type="ORF">OBE_06221</name>
</gene>
<accession>K1TEP6</accession>
<dbReference type="Pfam" id="PF08885">
    <property type="entry name" value="GSCFA"/>
    <property type="match status" value="2"/>
</dbReference>
<comment type="caution">
    <text evidence="2">The sequence shown here is derived from an EMBL/GenBank/DDBJ whole genome shotgun (WGS) entry which is preliminary data.</text>
</comment>
<dbReference type="SUPFAM" id="SSF52266">
    <property type="entry name" value="SGNH hydrolase"/>
    <property type="match status" value="1"/>
</dbReference>
<organism evidence="2">
    <name type="scientific">human gut metagenome</name>
    <dbReference type="NCBI Taxonomy" id="408170"/>
    <lineage>
        <taxon>unclassified sequences</taxon>
        <taxon>metagenomes</taxon>
        <taxon>organismal metagenomes</taxon>
    </lineage>
</organism>
<sequence length="199" mass="22567">PKADFEIEAAERMLFVGSCFADNLGRRFVENRFRATVNPFGVMYNPASILHTVEKCSEVRPRVAVFTLGTNHVYILKETGEIVDNCQKRPQRLFEERELSVDECAGYLQKAINLLKSQTAVSGSSEGTLKVIITVSPIRYAKYGYHGSQLSKATLLLAADKLVKENPGVVSYFPAYEIMNDELRDYRFYKEDMLHPSRT</sequence>